<proteinExistence type="inferred from homology"/>
<keyword evidence="10" id="KW-1185">Reference proteome</keyword>
<evidence type="ECO:0008006" key="11">
    <source>
        <dbReference type="Google" id="ProtNLM"/>
    </source>
</evidence>
<dbReference type="OrthoDB" id="7197884at2"/>
<dbReference type="GO" id="GO:0046872">
    <property type="term" value="F:metal ion binding"/>
    <property type="evidence" value="ECO:0007669"/>
    <property type="project" value="UniProtKB-KW"/>
</dbReference>
<dbReference type="SUPFAM" id="SSF53474">
    <property type="entry name" value="alpha/beta-Hydrolases"/>
    <property type="match status" value="1"/>
</dbReference>
<dbReference type="PANTHER" id="PTHR33938:SF15">
    <property type="entry name" value="FERULOYL ESTERASE B-RELATED"/>
    <property type="match status" value="1"/>
</dbReference>
<dbReference type="EMBL" id="BKAJ01000196">
    <property type="protein sequence ID" value="GEP61014.1"/>
    <property type="molecule type" value="Genomic_DNA"/>
</dbReference>
<evidence type="ECO:0000256" key="3">
    <source>
        <dbReference type="ARBA" id="ARBA00022723"/>
    </source>
</evidence>
<evidence type="ECO:0000256" key="4">
    <source>
        <dbReference type="ARBA" id="ARBA00022729"/>
    </source>
</evidence>
<evidence type="ECO:0000256" key="7">
    <source>
        <dbReference type="ARBA" id="ARBA00023157"/>
    </source>
</evidence>
<evidence type="ECO:0000256" key="6">
    <source>
        <dbReference type="ARBA" id="ARBA00022837"/>
    </source>
</evidence>
<evidence type="ECO:0000256" key="8">
    <source>
        <dbReference type="SAM" id="SignalP"/>
    </source>
</evidence>
<comment type="similarity">
    <text evidence="1">Belongs to the tannase family.</text>
</comment>
<keyword evidence="3" id="KW-0479">Metal-binding</keyword>
<protein>
    <recommendedName>
        <fullName evidence="11">Feruloyl esterase</fullName>
    </recommendedName>
</protein>
<dbReference type="InterPro" id="IPR029058">
    <property type="entry name" value="AB_hydrolase_fold"/>
</dbReference>
<keyword evidence="4 8" id="KW-0732">Signal</keyword>
<evidence type="ECO:0000313" key="9">
    <source>
        <dbReference type="EMBL" id="GEP61014.1"/>
    </source>
</evidence>
<evidence type="ECO:0000256" key="5">
    <source>
        <dbReference type="ARBA" id="ARBA00022801"/>
    </source>
</evidence>
<accession>A0A512NPY4</accession>
<keyword evidence="2" id="KW-0719">Serine esterase</keyword>
<dbReference type="Proteomes" id="UP000321058">
    <property type="component" value="Unassembled WGS sequence"/>
</dbReference>
<evidence type="ECO:0000313" key="10">
    <source>
        <dbReference type="Proteomes" id="UP000321058"/>
    </source>
</evidence>
<comment type="caution">
    <text evidence="9">The sequence shown here is derived from an EMBL/GenBank/DDBJ whole genome shotgun (WGS) entry which is preliminary data.</text>
</comment>
<sequence length="529" mass="56472">MVAARSIVAALALMPASALAQNGYSFIDAGESMVRYGVGSTQAAMSCASVPSLATAETTIISAKLIPAADGVPEHCRITGLIQPEIRFEVNLPSSWNRRFYMHGNGGFAGEAPDSGPRPMIRANALKQGFATAQTNTGHDATAEPVASFAMSYQKRVDYAFRAVHMTAVEAKRIIGAYYARAAAFSYWDGCSTGGRQGLISAQRFPQDFDGIVAGAPVLNFVDTVTQSLRSSQVLSETPIPVAKMKLVADAAYARCDTKDGLKDGLIDDPRRCDFDPARDVAQCPAGQDGETCLTPAQSAAIKKIYEGLTVDGKPAHFGQPIGAEAAGAGAVTGGPPESGWSRWLIPAPNGRAIHQIYGESFVRYFLPKSDPNLDVSKFDYAKDIAKYADARVLLNATNPDLSGLRARGGKILMYFGWADTALPPVMAIDYYLKAVSTNGFTTPEFFRLFMVPGMFHCRGGVGPERFDAMTALINWVENGVAPATIVASQVDKGKVVRTRPLCPYPFVARYSGSGSPDEQASFACKAPE</sequence>
<organism evidence="9 10">
    <name type="scientific">Reyranella soli</name>
    <dbReference type="NCBI Taxonomy" id="1230389"/>
    <lineage>
        <taxon>Bacteria</taxon>
        <taxon>Pseudomonadati</taxon>
        <taxon>Pseudomonadota</taxon>
        <taxon>Alphaproteobacteria</taxon>
        <taxon>Hyphomicrobiales</taxon>
        <taxon>Reyranellaceae</taxon>
        <taxon>Reyranella</taxon>
    </lineage>
</organism>
<dbReference type="RefSeq" id="WP_147156346.1">
    <property type="nucleotide sequence ID" value="NZ_BKAJ01000196.1"/>
</dbReference>
<keyword evidence="6" id="KW-0106">Calcium</keyword>
<feature type="signal peptide" evidence="8">
    <location>
        <begin position="1"/>
        <end position="20"/>
    </location>
</feature>
<dbReference type="GO" id="GO:0052689">
    <property type="term" value="F:carboxylic ester hydrolase activity"/>
    <property type="evidence" value="ECO:0007669"/>
    <property type="project" value="UniProtKB-KW"/>
</dbReference>
<dbReference type="Pfam" id="PF07519">
    <property type="entry name" value="Tannase"/>
    <property type="match status" value="1"/>
</dbReference>
<name>A0A512NPY4_9HYPH</name>
<evidence type="ECO:0000256" key="2">
    <source>
        <dbReference type="ARBA" id="ARBA00022487"/>
    </source>
</evidence>
<keyword evidence="7" id="KW-1015">Disulfide bond</keyword>
<reference evidence="9 10" key="1">
    <citation type="submission" date="2019-07" db="EMBL/GenBank/DDBJ databases">
        <title>Whole genome shotgun sequence of Reyranella soli NBRC 108950.</title>
        <authorList>
            <person name="Hosoyama A."/>
            <person name="Uohara A."/>
            <person name="Ohji S."/>
            <person name="Ichikawa N."/>
        </authorList>
    </citation>
    <scope>NUCLEOTIDE SEQUENCE [LARGE SCALE GENOMIC DNA]</scope>
    <source>
        <strain evidence="9 10">NBRC 108950</strain>
    </source>
</reference>
<dbReference type="AlphaFoldDB" id="A0A512NPY4"/>
<feature type="chain" id="PRO_5021982558" description="Feruloyl esterase" evidence="8">
    <location>
        <begin position="21"/>
        <end position="529"/>
    </location>
</feature>
<evidence type="ECO:0000256" key="1">
    <source>
        <dbReference type="ARBA" id="ARBA00006249"/>
    </source>
</evidence>
<gene>
    <name evidence="9" type="ORF">RSO01_81800</name>
</gene>
<dbReference type="PANTHER" id="PTHR33938">
    <property type="entry name" value="FERULOYL ESTERASE B-RELATED"/>
    <property type="match status" value="1"/>
</dbReference>
<keyword evidence="5" id="KW-0378">Hydrolase</keyword>
<dbReference type="InterPro" id="IPR011118">
    <property type="entry name" value="Tannase/feruloyl_esterase"/>
</dbReference>